<evidence type="ECO:0000313" key="1">
    <source>
        <dbReference type="EMBL" id="AYV83752.1"/>
    </source>
</evidence>
<proteinExistence type="predicted"/>
<dbReference type="EMBL" id="MK072393">
    <property type="protein sequence ID" value="AYV83752.1"/>
    <property type="molecule type" value="Genomic_DNA"/>
</dbReference>
<protein>
    <recommendedName>
        <fullName evidence="2">TRAF-type domain-containing protein</fullName>
    </recommendedName>
</protein>
<name>A0A3G5A9J3_9VIRU</name>
<sequence length="233" mass="27016">MAAAAASGRHKYHGDYNCRAAPLCDFKNKNLAPVLKHQDDCDKFVCRQSIFGCKVAGKFALVREHVCDFAACKNVQCSVGGDVKMIETHMKECAWRRVRCKYCWSVEPFCTLLKHQEKCLTEETKCRCCSEIMTRTKFINEHYKICTENFFAARKTLDELLGKDTMNDYIAEIENDFQEESFAYGWLTRLPYSPGDMKIVFAVLKFRDDYHETRTIVKQIKPYLSLLPKLKDL</sequence>
<accession>A0A3G5A9J3</accession>
<gene>
    <name evidence="1" type="ORF">Hyperionvirus11_25</name>
</gene>
<organism evidence="1">
    <name type="scientific">Hyperionvirus sp</name>
    <dbReference type="NCBI Taxonomy" id="2487770"/>
    <lineage>
        <taxon>Viruses</taxon>
        <taxon>Varidnaviria</taxon>
        <taxon>Bamfordvirae</taxon>
        <taxon>Nucleocytoviricota</taxon>
        <taxon>Megaviricetes</taxon>
        <taxon>Imitervirales</taxon>
        <taxon>Mimiviridae</taxon>
        <taxon>Klosneuvirinae</taxon>
    </lineage>
</organism>
<reference evidence="1" key="1">
    <citation type="submission" date="2018-10" db="EMBL/GenBank/DDBJ databases">
        <title>Hidden diversity of soil giant viruses.</title>
        <authorList>
            <person name="Schulz F."/>
            <person name="Alteio L."/>
            <person name="Goudeau D."/>
            <person name="Ryan E.M."/>
            <person name="Malmstrom R.R."/>
            <person name="Blanchard J."/>
            <person name="Woyke T."/>
        </authorList>
    </citation>
    <scope>NUCLEOTIDE SEQUENCE</scope>
    <source>
        <strain evidence="1">HYV1</strain>
    </source>
</reference>
<evidence type="ECO:0008006" key="2">
    <source>
        <dbReference type="Google" id="ProtNLM"/>
    </source>
</evidence>